<dbReference type="RefSeq" id="WP_077116259.1">
    <property type="nucleotide sequence ID" value="NZ_LOKT01000017.1"/>
</dbReference>
<evidence type="ECO:0000256" key="1">
    <source>
        <dbReference type="SAM" id="MobiDB-lite"/>
    </source>
</evidence>
<dbReference type="OrthoDB" id="4555316at2"/>
<dbReference type="AlphaFoldDB" id="A0A1V2TGZ0"/>
<feature type="chain" id="PRO_5038632755" description="DUF732 domain-containing protein" evidence="2">
    <location>
        <begin position="26"/>
        <end position="152"/>
    </location>
</feature>
<proteinExistence type="predicted"/>
<evidence type="ECO:0008006" key="5">
    <source>
        <dbReference type="Google" id="ProtNLM"/>
    </source>
</evidence>
<protein>
    <recommendedName>
        <fullName evidence="5">DUF732 domain-containing protein</fullName>
    </recommendedName>
</protein>
<evidence type="ECO:0000313" key="3">
    <source>
        <dbReference type="EMBL" id="ONM48779.1"/>
    </source>
</evidence>
<dbReference type="Proteomes" id="UP000188836">
    <property type="component" value="Unassembled WGS sequence"/>
</dbReference>
<feature type="compositionally biased region" description="Low complexity" evidence="1">
    <location>
        <begin position="33"/>
        <end position="55"/>
    </location>
</feature>
<keyword evidence="4" id="KW-1185">Reference proteome</keyword>
<dbReference type="EMBL" id="MUMY01000007">
    <property type="protein sequence ID" value="ONM48779.1"/>
    <property type="molecule type" value="Genomic_DNA"/>
</dbReference>
<feature type="signal peptide" evidence="2">
    <location>
        <begin position="1"/>
        <end position="25"/>
    </location>
</feature>
<sequence length="152" mass="15867">MTEHRHRTTRTLFAAGLLCAAALGAACGDNGDNGTDDAAPSPVTPSVTMPSPETTGEAPAVDEITPEAAAQLCDMMRADIDTWKDQGATVAKVTFNGTVHNWAAREGGLNDTIIRDKTVVDTATEQQCPDVRQQALDALEVPDLASALAGFS</sequence>
<keyword evidence="2" id="KW-0732">Signal</keyword>
<evidence type="ECO:0000313" key="4">
    <source>
        <dbReference type="Proteomes" id="UP000188836"/>
    </source>
</evidence>
<comment type="caution">
    <text evidence="3">The sequence shown here is derived from an EMBL/GenBank/DDBJ whole genome shotgun (WGS) entry which is preliminary data.</text>
</comment>
<feature type="region of interest" description="Disordered" evidence="1">
    <location>
        <begin position="33"/>
        <end position="63"/>
    </location>
</feature>
<accession>A0A1V2TGZ0</accession>
<gene>
    <name evidence="3" type="ORF">B0T46_09765</name>
</gene>
<reference evidence="3 4" key="1">
    <citation type="journal article" date="2016" name="Antonie Van Leeuwenhoek">
        <title>Nocardia donostiensis sp. nov., isolated from human respiratory specimens.</title>
        <authorList>
            <person name="Ercibengoa M."/>
            <person name="Bell M."/>
            <person name="Marimon J.M."/>
            <person name="Humrighouse B."/>
            <person name="Klenk H.P."/>
            <person name="Potter G."/>
            <person name="Perez-Trallero E."/>
        </authorList>
    </citation>
    <scope>NUCLEOTIDE SEQUENCE [LARGE SCALE GENOMIC DNA]</scope>
    <source>
        <strain evidence="3 4">X1655</strain>
    </source>
</reference>
<name>A0A1V2TGZ0_9NOCA</name>
<dbReference type="PROSITE" id="PS51257">
    <property type="entry name" value="PROKAR_LIPOPROTEIN"/>
    <property type="match status" value="1"/>
</dbReference>
<organism evidence="3 4">
    <name type="scientific">Nocardia donostiensis</name>
    <dbReference type="NCBI Taxonomy" id="1538463"/>
    <lineage>
        <taxon>Bacteria</taxon>
        <taxon>Bacillati</taxon>
        <taxon>Actinomycetota</taxon>
        <taxon>Actinomycetes</taxon>
        <taxon>Mycobacteriales</taxon>
        <taxon>Nocardiaceae</taxon>
        <taxon>Nocardia</taxon>
    </lineage>
</organism>
<evidence type="ECO:0000256" key="2">
    <source>
        <dbReference type="SAM" id="SignalP"/>
    </source>
</evidence>
<dbReference type="STRING" id="1538463.B0T36_22195"/>